<evidence type="ECO:0000256" key="2">
    <source>
        <dbReference type="ARBA" id="ARBA00022737"/>
    </source>
</evidence>
<dbReference type="GO" id="GO:0005509">
    <property type="term" value="F:calcium ion binding"/>
    <property type="evidence" value="ECO:0007669"/>
    <property type="project" value="InterPro"/>
</dbReference>
<sequence length="251" mass="29331">MGNILRSNTEEDYILQLITLSNDTISSETIYDIMMKTSCTFYIDLASELIGIYKRFIEIDIEKRGKISNQEFLSMGELRYNPFRGRLKIALPMRSDEYIKNITNFMPHKDEDSFEKATLVPQNVSSKVAPEPEDAAEIDMVPYIDFSQFCQYLGVFSPRATNDVKFNCICYLVLFKIFDIDEDGLLNKVDFQVSLKSLLSGNMNPEEIDEAIDHVFRENSREEEKYLTKEEFQKSLWMTDFYQKLSLYFSN</sequence>
<reference evidence="6 7" key="1">
    <citation type="submission" date="2016-11" db="EMBL/GenBank/DDBJ databases">
        <title>The macronuclear genome of Stentor coeruleus: a giant cell with tiny introns.</title>
        <authorList>
            <person name="Slabodnick M."/>
            <person name="Ruby J.G."/>
            <person name="Reiff S.B."/>
            <person name="Swart E.C."/>
            <person name="Gosai S."/>
            <person name="Prabakaran S."/>
            <person name="Witkowska E."/>
            <person name="Larue G.E."/>
            <person name="Fisher S."/>
            <person name="Freeman R.M."/>
            <person name="Gunawardena J."/>
            <person name="Chu W."/>
            <person name="Stover N.A."/>
            <person name="Gregory B.D."/>
            <person name="Nowacki M."/>
            <person name="Derisi J."/>
            <person name="Roy S.W."/>
            <person name="Marshall W.F."/>
            <person name="Sood P."/>
        </authorList>
    </citation>
    <scope>NUCLEOTIDE SEQUENCE [LARGE SCALE GENOMIC DNA]</scope>
    <source>
        <strain evidence="6">WM001</strain>
    </source>
</reference>
<feature type="domain" description="EF-hand" evidence="5">
    <location>
        <begin position="174"/>
        <end position="201"/>
    </location>
</feature>
<keyword evidence="3" id="KW-0106">Calcium</keyword>
<dbReference type="OrthoDB" id="303546at2759"/>
<dbReference type="InterPro" id="IPR002048">
    <property type="entry name" value="EF_hand_dom"/>
</dbReference>
<comment type="caution">
    <text evidence="6">The sequence shown here is derived from an EMBL/GenBank/DDBJ whole genome shotgun (WGS) entry which is preliminary data.</text>
</comment>
<dbReference type="AlphaFoldDB" id="A0A1R2CAL1"/>
<evidence type="ECO:0000259" key="5">
    <source>
        <dbReference type="PROSITE" id="PS50222"/>
    </source>
</evidence>
<keyword evidence="2" id="KW-0677">Repeat</keyword>
<evidence type="ECO:0000256" key="1">
    <source>
        <dbReference type="ARBA" id="ARBA00022723"/>
    </source>
</evidence>
<dbReference type="GO" id="GO:0000287">
    <property type="term" value="F:magnesium ion binding"/>
    <property type="evidence" value="ECO:0007669"/>
    <property type="project" value="TreeGrafter"/>
</dbReference>
<proteinExistence type="predicted"/>
<keyword evidence="4" id="KW-0460">Magnesium</keyword>
<organism evidence="6 7">
    <name type="scientific">Stentor coeruleus</name>
    <dbReference type="NCBI Taxonomy" id="5963"/>
    <lineage>
        <taxon>Eukaryota</taxon>
        <taxon>Sar</taxon>
        <taxon>Alveolata</taxon>
        <taxon>Ciliophora</taxon>
        <taxon>Postciliodesmatophora</taxon>
        <taxon>Heterotrichea</taxon>
        <taxon>Heterotrichida</taxon>
        <taxon>Stentoridae</taxon>
        <taxon>Stentor</taxon>
    </lineage>
</organism>
<dbReference type="PROSITE" id="PS00018">
    <property type="entry name" value="EF_HAND_1"/>
    <property type="match status" value="1"/>
</dbReference>
<keyword evidence="1" id="KW-0479">Metal-binding</keyword>
<keyword evidence="7" id="KW-1185">Reference proteome</keyword>
<dbReference type="InterPro" id="IPR011992">
    <property type="entry name" value="EF-hand-dom_pair"/>
</dbReference>
<dbReference type="Gene3D" id="1.10.238.10">
    <property type="entry name" value="EF-hand"/>
    <property type="match status" value="1"/>
</dbReference>
<dbReference type="Proteomes" id="UP000187209">
    <property type="component" value="Unassembled WGS sequence"/>
</dbReference>
<dbReference type="InterPro" id="IPR051433">
    <property type="entry name" value="CIBP"/>
</dbReference>
<dbReference type="PROSITE" id="PS50222">
    <property type="entry name" value="EF_HAND_2"/>
    <property type="match status" value="1"/>
</dbReference>
<dbReference type="SUPFAM" id="SSF47473">
    <property type="entry name" value="EF-hand"/>
    <property type="match status" value="1"/>
</dbReference>
<accession>A0A1R2CAL1</accession>
<dbReference type="EMBL" id="MPUH01000218">
    <property type="protein sequence ID" value="OMJ86041.1"/>
    <property type="molecule type" value="Genomic_DNA"/>
</dbReference>
<evidence type="ECO:0000256" key="4">
    <source>
        <dbReference type="ARBA" id="ARBA00022842"/>
    </source>
</evidence>
<gene>
    <name evidence="6" type="ORF">SteCoe_12547</name>
</gene>
<evidence type="ECO:0000256" key="3">
    <source>
        <dbReference type="ARBA" id="ARBA00022837"/>
    </source>
</evidence>
<dbReference type="PANTHER" id="PTHR45791:SF1">
    <property type="entry name" value="CALCIUM AND INTEGRIN BINDING FAMILY MEMBER 1"/>
    <property type="match status" value="1"/>
</dbReference>
<dbReference type="InterPro" id="IPR018247">
    <property type="entry name" value="EF_Hand_1_Ca_BS"/>
</dbReference>
<protein>
    <recommendedName>
        <fullName evidence="5">EF-hand domain-containing protein</fullName>
    </recommendedName>
</protein>
<evidence type="ECO:0000313" key="7">
    <source>
        <dbReference type="Proteomes" id="UP000187209"/>
    </source>
</evidence>
<dbReference type="PANTHER" id="PTHR45791">
    <property type="entry name" value="CALCIUM AND INTEGRIN BINDING FAMILY MEMBER 2"/>
    <property type="match status" value="1"/>
</dbReference>
<name>A0A1R2CAL1_9CILI</name>
<evidence type="ECO:0000313" key="6">
    <source>
        <dbReference type="EMBL" id="OMJ86041.1"/>
    </source>
</evidence>